<protein>
    <submittedName>
        <fullName evidence="2">Uncharacterized protein</fullName>
    </submittedName>
</protein>
<sequence length="75" mass="8973">MKKSIFNIFNSRKKEPTEEEEIKPPDRRLSISKSGRMKERNRERQSLSIDTFQNHDKTKDKLEYSNTSSNKEKNI</sequence>
<keyword evidence="3" id="KW-1185">Reference proteome</keyword>
<dbReference type="EMBL" id="JARPUR010000005">
    <property type="protein sequence ID" value="KAK4875588.1"/>
    <property type="molecule type" value="Genomic_DNA"/>
</dbReference>
<feature type="region of interest" description="Disordered" evidence="1">
    <location>
        <begin position="1"/>
        <end position="75"/>
    </location>
</feature>
<organism evidence="2 3">
    <name type="scientific">Aquatica leii</name>
    <dbReference type="NCBI Taxonomy" id="1421715"/>
    <lineage>
        <taxon>Eukaryota</taxon>
        <taxon>Metazoa</taxon>
        <taxon>Ecdysozoa</taxon>
        <taxon>Arthropoda</taxon>
        <taxon>Hexapoda</taxon>
        <taxon>Insecta</taxon>
        <taxon>Pterygota</taxon>
        <taxon>Neoptera</taxon>
        <taxon>Endopterygota</taxon>
        <taxon>Coleoptera</taxon>
        <taxon>Polyphaga</taxon>
        <taxon>Elateriformia</taxon>
        <taxon>Elateroidea</taxon>
        <taxon>Lampyridae</taxon>
        <taxon>Luciolinae</taxon>
        <taxon>Aquatica</taxon>
    </lineage>
</organism>
<reference evidence="3" key="1">
    <citation type="submission" date="2023-01" db="EMBL/GenBank/DDBJ databases">
        <title>Key to firefly adult light organ development and bioluminescence: homeobox transcription factors regulate luciferase expression and transportation to peroxisome.</title>
        <authorList>
            <person name="Fu X."/>
        </authorList>
    </citation>
    <scope>NUCLEOTIDE SEQUENCE [LARGE SCALE GENOMIC DNA]</scope>
</reference>
<feature type="compositionally biased region" description="Basic and acidic residues" evidence="1">
    <location>
        <begin position="53"/>
        <end position="63"/>
    </location>
</feature>
<comment type="caution">
    <text evidence="2">The sequence shown here is derived from an EMBL/GenBank/DDBJ whole genome shotgun (WGS) entry which is preliminary data.</text>
</comment>
<dbReference type="AlphaFoldDB" id="A0AAN7P4Z2"/>
<feature type="compositionally biased region" description="Basic and acidic residues" evidence="1">
    <location>
        <begin position="12"/>
        <end position="29"/>
    </location>
</feature>
<accession>A0AAN7P4Z2</accession>
<name>A0AAN7P4Z2_9COLE</name>
<proteinExistence type="predicted"/>
<feature type="compositionally biased region" description="Basic and acidic residues" evidence="1">
    <location>
        <begin position="36"/>
        <end position="45"/>
    </location>
</feature>
<dbReference type="Proteomes" id="UP001353858">
    <property type="component" value="Unassembled WGS sequence"/>
</dbReference>
<evidence type="ECO:0000256" key="1">
    <source>
        <dbReference type="SAM" id="MobiDB-lite"/>
    </source>
</evidence>
<evidence type="ECO:0000313" key="2">
    <source>
        <dbReference type="EMBL" id="KAK4875588.1"/>
    </source>
</evidence>
<evidence type="ECO:0000313" key="3">
    <source>
        <dbReference type="Proteomes" id="UP001353858"/>
    </source>
</evidence>
<gene>
    <name evidence="2" type="ORF">RN001_012010</name>
</gene>